<feature type="non-terminal residue" evidence="8">
    <location>
        <position position="1"/>
    </location>
</feature>
<feature type="compositionally biased region" description="Acidic residues" evidence="4">
    <location>
        <begin position="481"/>
        <end position="490"/>
    </location>
</feature>
<accession>A0A7R8WKP1</accession>
<feature type="domain" description="TANC1/2-like winged helix" evidence="7">
    <location>
        <begin position="545"/>
        <end position="610"/>
    </location>
</feature>
<dbReference type="Pfam" id="PF00023">
    <property type="entry name" value="Ank"/>
    <property type="match status" value="3"/>
</dbReference>
<dbReference type="PROSITE" id="PS50297">
    <property type="entry name" value="ANK_REP_REGION"/>
    <property type="match status" value="6"/>
</dbReference>
<evidence type="ECO:0008006" key="9">
    <source>
        <dbReference type="Google" id="ProtNLM"/>
    </source>
</evidence>
<evidence type="ECO:0000256" key="4">
    <source>
        <dbReference type="SAM" id="MobiDB-lite"/>
    </source>
</evidence>
<dbReference type="GO" id="GO:0006357">
    <property type="term" value="P:regulation of transcription by RNA polymerase II"/>
    <property type="evidence" value="ECO:0007669"/>
    <property type="project" value="TreeGrafter"/>
</dbReference>
<evidence type="ECO:0000256" key="2">
    <source>
        <dbReference type="ARBA" id="ARBA00022737"/>
    </source>
</evidence>
<feature type="domain" description="TANC1/2-like winged helix" evidence="7">
    <location>
        <begin position="311"/>
        <end position="372"/>
    </location>
</feature>
<dbReference type="PROSITE" id="PS50088">
    <property type="entry name" value="ANK_REPEAT"/>
    <property type="match status" value="6"/>
</dbReference>
<sequence>MECLIKGKRFFCREWAFAKIGHCLDTRPTSRTSGALVTGGPGSGKTALCSEIVWPTTNHAKQRNLRKRLLAYHFCQNQEVRSLCLTNFILSLVHQLKNSEILPGYREIVESSPDIQAALNPRECDRDPDEAFRKAILYPLIELKPPGKCSFVLVDNVDSTLDPSRFIEGSRRFSSYGGPGGSRNIAELLANHHHLFPQWLLLVCSARRHSRIVTKLFTGFRKITLDDQRKAHVIKDAQQYILSRLQQDEAVRAHLSRETAEMLNQLHIKSNGCFLYLEKVLDGVGENFINLREIRDIPGTLNGLYLWLSQRLFTRKQFQKILPLVNTVLASLHPLSVDELRDCIRTKFPAIEEEDMRRRLTLLNKICHKPVTEVSQSVAAVGSKRKSQPVEKEDPLKKLVEPPAEVAEDVEPGVPEAKEEAAVVGEAVSDICQKIEENYIAAVEGEETVPVDGEASCVVEPSAEPAIEEPVKSLMDELNEVGESPGEEGVEEKFEAGTASNKDESSVSCPEEKPCEEADVQEPEVVAPVTETARIEEGVQKPVTVSDTTVILFHYSFAEWLKDVKHCTQKYLCNPGEGHAILSLYLTARGPQLCDEDVHELAYHLLRMQTPSTWKYHHTVLWLMLSDIPVENSLADLLPRDEMVLKLLRDAGAKNFDDLEDEEDVLDEGDIEDHVADDEDVDETAPTTTGCDVSIRDDLEVPSEEVPLISSGSRLSLNVENGHKRSRRRSMDPSEKYRDPIEDLLTSSASDLNRADAHGKTILHTASHEGNVRVVEALIGRGGVDLEPVDREGQTPLNLAARQGHEGVVEALLRAGVNPDHADGEGWTALRSASWGGHYEVVESLLRWGARVDYADADRRTALRAAAWGGHDEVVQLLVEAGAEVNRADNEGRTALIAAAYMGHAEIVEYLLDNQADINHEDDDGRTALSVAALCVPANEGYTKVVQTLLNRRAKVDHQDRDGMTPLLVAAFEGHREVCELLLRYRADVDHADKNQRTALWAAASMGHADVVELLLNWDCYVDSIDGEGRTVLSVAAAQVR</sequence>
<feature type="compositionally biased region" description="Acidic residues" evidence="4">
    <location>
        <begin position="674"/>
        <end position="683"/>
    </location>
</feature>
<dbReference type="Pfam" id="PF24883">
    <property type="entry name" value="NPHP3_N"/>
    <property type="match status" value="1"/>
</dbReference>
<evidence type="ECO:0000259" key="6">
    <source>
        <dbReference type="Pfam" id="PF25520"/>
    </source>
</evidence>
<dbReference type="GO" id="GO:0061629">
    <property type="term" value="F:RNA polymerase II-specific DNA-binding transcription factor binding"/>
    <property type="evidence" value="ECO:0007669"/>
    <property type="project" value="TreeGrafter"/>
</dbReference>
<dbReference type="Pfam" id="PF25521">
    <property type="entry name" value="WHD_TANC1"/>
    <property type="match status" value="2"/>
</dbReference>
<dbReference type="GO" id="GO:0005634">
    <property type="term" value="C:nucleus"/>
    <property type="evidence" value="ECO:0007669"/>
    <property type="project" value="TreeGrafter"/>
</dbReference>
<dbReference type="Gene3D" id="1.25.40.20">
    <property type="entry name" value="Ankyrin repeat-containing domain"/>
    <property type="match status" value="4"/>
</dbReference>
<dbReference type="PANTHER" id="PTHR24126">
    <property type="entry name" value="ANKYRIN REPEAT, PH AND SEC7 DOMAIN CONTAINING PROTEIN SECG-RELATED"/>
    <property type="match status" value="1"/>
</dbReference>
<feature type="region of interest" description="Disordered" evidence="4">
    <location>
        <begin position="674"/>
        <end position="738"/>
    </location>
</feature>
<feature type="compositionally biased region" description="Polar residues" evidence="4">
    <location>
        <begin position="710"/>
        <end position="719"/>
    </location>
</feature>
<dbReference type="PRINTS" id="PR01415">
    <property type="entry name" value="ANKYRIN"/>
</dbReference>
<dbReference type="SMART" id="SM00248">
    <property type="entry name" value="ANK"/>
    <property type="match status" value="9"/>
</dbReference>
<feature type="compositionally biased region" description="Basic and acidic residues" evidence="4">
    <location>
        <begin position="491"/>
        <end position="516"/>
    </location>
</feature>
<dbReference type="PANTHER" id="PTHR24126:SF14">
    <property type="entry name" value="ANK_REP_REGION DOMAIN-CONTAINING PROTEIN"/>
    <property type="match status" value="1"/>
</dbReference>
<dbReference type="AlphaFoldDB" id="A0A7R8WKP1"/>
<dbReference type="InterPro" id="IPR036770">
    <property type="entry name" value="Ankyrin_rpt-contain_sf"/>
</dbReference>
<protein>
    <recommendedName>
        <fullName evidence="9">Ankyrin repeat domain-containing protein 50</fullName>
    </recommendedName>
</protein>
<dbReference type="InterPro" id="IPR056884">
    <property type="entry name" value="NPHP3-like_N"/>
</dbReference>
<dbReference type="Pfam" id="PF25520">
    <property type="entry name" value="AAA_lid_TANC1"/>
    <property type="match status" value="1"/>
</dbReference>
<dbReference type="SUPFAM" id="SSF48403">
    <property type="entry name" value="Ankyrin repeat"/>
    <property type="match status" value="1"/>
</dbReference>
<reference evidence="8" key="1">
    <citation type="submission" date="2020-11" db="EMBL/GenBank/DDBJ databases">
        <authorList>
            <person name="Tran Van P."/>
        </authorList>
    </citation>
    <scope>NUCLEOTIDE SEQUENCE</scope>
</reference>
<organism evidence="8">
    <name type="scientific">Cyprideis torosa</name>
    <dbReference type="NCBI Taxonomy" id="163714"/>
    <lineage>
        <taxon>Eukaryota</taxon>
        <taxon>Metazoa</taxon>
        <taxon>Ecdysozoa</taxon>
        <taxon>Arthropoda</taxon>
        <taxon>Crustacea</taxon>
        <taxon>Oligostraca</taxon>
        <taxon>Ostracoda</taxon>
        <taxon>Podocopa</taxon>
        <taxon>Podocopida</taxon>
        <taxon>Cytherocopina</taxon>
        <taxon>Cytheroidea</taxon>
        <taxon>Cytherideidae</taxon>
        <taxon>Cyprideis</taxon>
    </lineage>
</organism>
<feature type="domain" description="Nephrocystin 3-like N-terminal" evidence="5">
    <location>
        <begin position="32"/>
        <end position="167"/>
    </location>
</feature>
<evidence type="ECO:0000256" key="3">
    <source>
        <dbReference type="ARBA" id="ARBA00023043"/>
    </source>
</evidence>
<feature type="region of interest" description="Disordered" evidence="4">
    <location>
        <begin position="481"/>
        <end position="521"/>
    </location>
</feature>
<dbReference type="OrthoDB" id="427518at2759"/>
<keyword evidence="2" id="KW-0677">Repeat</keyword>
<keyword evidence="1" id="KW-0597">Phosphoprotein</keyword>
<gene>
    <name evidence="8" type="ORF">CTOB1V02_LOCUS10552</name>
</gene>
<feature type="domain" description="TANC1/2-like AAA+ ATPase lid" evidence="6">
    <location>
        <begin position="226"/>
        <end position="308"/>
    </location>
</feature>
<proteinExistence type="predicted"/>
<evidence type="ECO:0000259" key="7">
    <source>
        <dbReference type="Pfam" id="PF25521"/>
    </source>
</evidence>
<keyword evidence="3" id="KW-0040">ANK repeat</keyword>
<dbReference type="EMBL" id="OB665045">
    <property type="protein sequence ID" value="CAD7232721.1"/>
    <property type="molecule type" value="Genomic_DNA"/>
</dbReference>
<name>A0A7R8WKP1_9CRUS</name>
<feature type="compositionally biased region" description="Basic and acidic residues" evidence="4">
    <location>
        <begin position="729"/>
        <end position="738"/>
    </location>
</feature>
<dbReference type="InterPro" id="IPR002110">
    <property type="entry name" value="Ankyrin_rpt"/>
</dbReference>
<evidence type="ECO:0000256" key="1">
    <source>
        <dbReference type="ARBA" id="ARBA00022553"/>
    </source>
</evidence>
<evidence type="ECO:0000259" key="5">
    <source>
        <dbReference type="Pfam" id="PF24883"/>
    </source>
</evidence>
<evidence type="ECO:0000313" key="8">
    <source>
        <dbReference type="EMBL" id="CAD7232721.1"/>
    </source>
</evidence>
<dbReference type="InterPro" id="IPR058018">
    <property type="entry name" value="AAA_lid_TANC1/2"/>
</dbReference>
<dbReference type="InterPro" id="IPR058056">
    <property type="entry name" value="WH_TANC1/2"/>
</dbReference>
<dbReference type="Pfam" id="PF12796">
    <property type="entry name" value="Ank_2"/>
    <property type="match status" value="2"/>
</dbReference>